<accession>A0A3P8GA72</accession>
<feature type="signal peptide" evidence="1">
    <location>
        <begin position="1"/>
        <end position="20"/>
    </location>
</feature>
<accession>A0A183GI80</accession>
<protein>
    <submittedName>
        <fullName evidence="4">IstB_IS21 domain-containing protein</fullName>
    </submittedName>
</protein>
<proteinExistence type="predicted"/>
<evidence type="ECO:0000313" key="2">
    <source>
        <dbReference type="EMBL" id="VDP31889.1"/>
    </source>
</evidence>
<dbReference type="Proteomes" id="UP000050761">
    <property type="component" value="Unassembled WGS sequence"/>
</dbReference>
<evidence type="ECO:0000313" key="3">
    <source>
        <dbReference type="Proteomes" id="UP000050761"/>
    </source>
</evidence>
<keyword evidence="3" id="KW-1185">Reference proteome</keyword>
<evidence type="ECO:0000256" key="1">
    <source>
        <dbReference type="SAM" id="SignalP"/>
    </source>
</evidence>
<feature type="chain" id="PRO_5044552072" evidence="1">
    <location>
        <begin position="21"/>
        <end position="88"/>
    </location>
</feature>
<reference evidence="2 3" key="1">
    <citation type="submission" date="2018-11" db="EMBL/GenBank/DDBJ databases">
        <authorList>
            <consortium name="Pathogen Informatics"/>
        </authorList>
    </citation>
    <scope>NUCLEOTIDE SEQUENCE [LARGE SCALE GENOMIC DNA]</scope>
</reference>
<organism evidence="3 4">
    <name type="scientific">Heligmosomoides polygyrus</name>
    <name type="common">Parasitic roundworm</name>
    <dbReference type="NCBI Taxonomy" id="6339"/>
    <lineage>
        <taxon>Eukaryota</taxon>
        <taxon>Metazoa</taxon>
        <taxon>Ecdysozoa</taxon>
        <taxon>Nematoda</taxon>
        <taxon>Chromadorea</taxon>
        <taxon>Rhabditida</taxon>
        <taxon>Rhabditina</taxon>
        <taxon>Rhabditomorpha</taxon>
        <taxon>Strongyloidea</taxon>
        <taxon>Heligmosomidae</taxon>
        <taxon>Heligmosomoides</taxon>
    </lineage>
</organism>
<reference evidence="4" key="2">
    <citation type="submission" date="2019-09" db="UniProtKB">
        <authorList>
            <consortium name="WormBaseParasite"/>
        </authorList>
    </citation>
    <scope>IDENTIFICATION</scope>
</reference>
<name>A0A183GI80_HELPZ</name>
<dbReference type="EMBL" id="UZAH01033883">
    <property type="protein sequence ID" value="VDP31889.1"/>
    <property type="molecule type" value="Genomic_DNA"/>
</dbReference>
<evidence type="ECO:0000313" key="4">
    <source>
        <dbReference type="WBParaSite" id="HPBE_0002232501-mRNA-1"/>
    </source>
</evidence>
<dbReference type="WBParaSite" id="HPBE_0002232501-mRNA-1">
    <property type="protein sequence ID" value="HPBE_0002232501-mRNA-1"/>
    <property type="gene ID" value="HPBE_0002232501"/>
</dbReference>
<keyword evidence="1" id="KW-0732">Signal</keyword>
<dbReference type="AlphaFoldDB" id="A0A183GI80"/>
<gene>
    <name evidence="2" type="ORF">HPBE_LOCUS22324</name>
</gene>
<sequence length="88" mass="10006">MHRLLCLAMLLHQKAGGVYSINGPTTRHKAALIIGELDDFTNSSIEDSLEDLHAVRKQANRTMTISRIRLSRIRSKIFMLCESKRIGR</sequence>